<feature type="domain" description="DUF732" evidence="2">
    <location>
        <begin position="24"/>
        <end position="88"/>
    </location>
</feature>
<proteinExistence type="predicted"/>
<dbReference type="OrthoDB" id="4733480at2"/>
<organism evidence="3 4">
    <name type="scientific">Mycolicibacterium iranicum</name>
    <name type="common">Mycobacterium iranicum</name>
    <dbReference type="NCBI Taxonomy" id="912594"/>
    <lineage>
        <taxon>Bacteria</taxon>
        <taxon>Bacillati</taxon>
        <taxon>Actinomycetota</taxon>
        <taxon>Actinomycetes</taxon>
        <taxon>Mycobacteriales</taxon>
        <taxon>Mycobacteriaceae</taxon>
        <taxon>Mycolicibacterium</taxon>
    </lineage>
</organism>
<dbReference type="Proteomes" id="UP000078396">
    <property type="component" value="Unassembled WGS sequence"/>
</dbReference>
<name>A0A178LD98_MYCIR</name>
<accession>A0A178LD98</accession>
<sequence>MTKIAALALGIGIAVTTAPAASADQDSYLQRIEPTMTFLTRDQILTEGHKVCQFLRSGHSSSDALPMVIEDLDMSVPSAVDLIIAAVVELDC</sequence>
<evidence type="ECO:0000259" key="2">
    <source>
        <dbReference type="Pfam" id="PF05305"/>
    </source>
</evidence>
<keyword evidence="1" id="KW-0732">Signal</keyword>
<evidence type="ECO:0000313" key="4">
    <source>
        <dbReference type="Proteomes" id="UP000078396"/>
    </source>
</evidence>
<dbReference type="EMBL" id="LWCS01000078">
    <property type="protein sequence ID" value="OAN28415.1"/>
    <property type="molecule type" value="Genomic_DNA"/>
</dbReference>
<gene>
    <name evidence="3" type="ORF">A4X20_30160</name>
</gene>
<reference evidence="3 4" key="1">
    <citation type="submission" date="2016-04" db="EMBL/GenBank/DDBJ databases">
        <title>Draft Genome Sequences of Staphylococcus capitis Strain H36, S. capitis Strain H65, S. cohnii Strain H62, S. hominis Strain H69, Mycobacterium iranicum Strain H39, Plantibacter sp. Strain H53, Pseudomonas oryzihabitans Strain H72, and Microbacterium sp. Strain H83, isolated from residential settings.</title>
        <authorList>
            <person name="Lymperopoulou D."/>
            <person name="Adams R.I."/>
            <person name="Lindow S."/>
            <person name="Coil D.A."/>
            <person name="Jospin G."/>
            <person name="Eisen J.A."/>
        </authorList>
    </citation>
    <scope>NUCLEOTIDE SEQUENCE [LARGE SCALE GENOMIC DNA]</scope>
    <source>
        <strain evidence="3 4">H39</strain>
    </source>
</reference>
<evidence type="ECO:0000313" key="3">
    <source>
        <dbReference type="EMBL" id="OAN28415.1"/>
    </source>
</evidence>
<feature type="chain" id="PRO_5008090958" description="DUF732 domain-containing protein" evidence="1">
    <location>
        <begin position="21"/>
        <end position="92"/>
    </location>
</feature>
<protein>
    <recommendedName>
        <fullName evidence="2">DUF732 domain-containing protein</fullName>
    </recommendedName>
</protein>
<dbReference type="AlphaFoldDB" id="A0A178LD98"/>
<dbReference type="InterPro" id="IPR007969">
    <property type="entry name" value="DUF732"/>
</dbReference>
<comment type="caution">
    <text evidence="3">The sequence shown here is derived from an EMBL/GenBank/DDBJ whole genome shotgun (WGS) entry which is preliminary data.</text>
</comment>
<feature type="signal peptide" evidence="1">
    <location>
        <begin position="1"/>
        <end position="20"/>
    </location>
</feature>
<dbReference type="Pfam" id="PF05305">
    <property type="entry name" value="DUF732"/>
    <property type="match status" value="1"/>
</dbReference>
<evidence type="ECO:0000256" key="1">
    <source>
        <dbReference type="SAM" id="SignalP"/>
    </source>
</evidence>